<comment type="caution">
    <text evidence="9">The sequence shown here is derived from an EMBL/GenBank/DDBJ whole genome shotgun (WGS) entry which is preliminary data.</text>
</comment>
<protein>
    <submittedName>
        <fullName evidence="9">Glutamate--tRNA ligase 1</fullName>
        <ecNumber evidence="9">6.1.1.17</ecNumber>
    </submittedName>
</protein>
<keyword evidence="6" id="KW-0030">Aminoacyl-tRNA synthetase</keyword>
<keyword evidence="5" id="KW-0067">ATP-binding</keyword>
<keyword evidence="4" id="KW-0862">Zinc</keyword>
<dbReference type="AlphaFoldDB" id="A0A1J5SVS3"/>
<feature type="domain" description="Glutamyl/glutaminyl-tRNA synthetase class Ib catalytic" evidence="8">
    <location>
        <begin position="13"/>
        <end position="286"/>
    </location>
</feature>
<dbReference type="GO" id="GO:0006424">
    <property type="term" value="P:glutamyl-tRNA aminoacylation"/>
    <property type="evidence" value="ECO:0007669"/>
    <property type="project" value="TreeGrafter"/>
</dbReference>
<dbReference type="GO" id="GO:0005524">
    <property type="term" value="F:ATP binding"/>
    <property type="evidence" value="ECO:0007669"/>
    <property type="project" value="UniProtKB-KW"/>
</dbReference>
<gene>
    <name evidence="9" type="primary">gltX1_1</name>
    <name evidence="9" type="ORF">GALL_96690</name>
</gene>
<evidence type="ECO:0000256" key="7">
    <source>
        <dbReference type="SAM" id="MobiDB-lite"/>
    </source>
</evidence>
<dbReference type="InterPro" id="IPR000924">
    <property type="entry name" value="Glu/Gln-tRNA-synth"/>
</dbReference>
<dbReference type="GO" id="GO:0005829">
    <property type="term" value="C:cytosol"/>
    <property type="evidence" value="ECO:0007669"/>
    <property type="project" value="TreeGrafter"/>
</dbReference>
<evidence type="ECO:0000256" key="5">
    <source>
        <dbReference type="ARBA" id="ARBA00022840"/>
    </source>
</evidence>
<dbReference type="InterPro" id="IPR020058">
    <property type="entry name" value="Glu/Gln-tRNA-synth_Ib_cat-dom"/>
</dbReference>
<evidence type="ECO:0000256" key="1">
    <source>
        <dbReference type="ARBA" id="ARBA00022598"/>
    </source>
</evidence>
<feature type="region of interest" description="Disordered" evidence="7">
    <location>
        <begin position="125"/>
        <end position="151"/>
    </location>
</feature>
<keyword evidence="3" id="KW-0547">Nucleotide-binding</keyword>
<evidence type="ECO:0000256" key="4">
    <source>
        <dbReference type="ARBA" id="ARBA00022833"/>
    </source>
</evidence>
<dbReference type="EMBL" id="MLJW01000033">
    <property type="protein sequence ID" value="OIR08168.1"/>
    <property type="molecule type" value="Genomic_DNA"/>
</dbReference>
<dbReference type="InterPro" id="IPR049940">
    <property type="entry name" value="GluQ/Sye"/>
</dbReference>
<feature type="compositionally biased region" description="Basic and acidic residues" evidence="7">
    <location>
        <begin position="139"/>
        <end position="148"/>
    </location>
</feature>
<dbReference type="GO" id="GO:0004818">
    <property type="term" value="F:glutamate-tRNA ligase activity"/>
    <property type="evidence" value="ECO:0007669"/>
    <property type="project" value="UniProtKB-EC"/>
</dbReference>
<keyword evidence="2" id="KW-0479">Metal-binding</keyword>
<evidence type="ECO:0000313" key="9">
    <source>
        <dbReference type="EMBL" id="OIR08168.1"/>
    </source>
</evidence>
<organism evidence="9">
    <name type="scientific">mine drainage metagenome</name>
    <dbReference type="NCBI Taxonomy" id="410659"/>
    <lineage>
        <taxon>unclassified sequences</taxon>
        <taxon>metagenomes</taxon>
        <taxon>ecological metagenomes</taxon>
    </lineage>
</organism>
<evidence type="ECO:0000256" key="3">
    <source>
        <dbReference type="ARBA" id="ARBA00022741"/>
    </source>
</evidence>
<name>A0A1J5SVS3_9ZZZZ</name>
<proteinExistence type="predicted"/>
<dbReference type="PANTHER" id="PTHR43311">
    <property type="entry name" value="GLUTAMATE--TRNA LIGASE"/>
    <property type="match status" value="1"/>
</dbReference>
<dbReference type="InterPro" id="IPR014729">
    <property type="entry name" value="Rossmann-like_a/b/a_fold"/>
</dbReference>
<evidence type="ECO:0000256" key="6">
    <source>
        <dbReference type="ARBA" id="ARBA00023146"/>
    </source>
</evidence>
<dbReference type="Gene3D" id="3.40.50.620">
    <property type="entry name" value="HUPs"/>
    <property type="match status" value="1"/>
</dbReference>
<accession>A0A1J5SVS3</accession>
<evidence type="ECO:0000259" key="8">
    <source>
        <dbReference type="Pfam" id="PF00749"/>
    </source>
</evidence>
<dbReference type="EC" id="6.1.1.17" evidence="9"/>
<sequence>MREVTMPIAQIYRGRIAPSPTGLLHLGHARTFWVASERARAAGGVLILREDDLDRQRCRPEFAHAALEDLRWLGLTWSEGPDVGGPHAPYRQSERMALYRGAMERLHARGFLFPCTRSRRDVLEAAGAPHEGGGDDEPLYPREFRPRPDAPLPPLDMNAPCNWRFRVPDGERMTFDDGLLGPQTAVAGVDFGDFLAWRRDGLPSYQLACAVDDAAMGITEVVRGADLVRSTFRQLLLLRALGCSAPAYCHCPLVTAPDGTRLAKRSDSLSLRALRAAGVAPHLLRSAFGTAELGAYELLSTHPS</sequence>
<dbReference type="InterPro" id="IPR001412">
    <property type="entry name" value="aa-tRNA-synth_I_CS"/>
</dbReference>
<dbReference type="Pfam" id="PF00749">
    <property type="entry name" value="tRNA-synt_1c"/>
    <property type="match status" value="1"/>
</dbReference>
<dbReference type="SUPFAM" id="SSF52374">
    <property type="entry name" value="Nucleotidylyl transferase"/>
    <property type="match status" value="1"/>
</dbReference>
<dbReference type="PRINTS" id="PR00987">
    <property type="entry name" value="TRNASYNTHGLU"/>
</dbReference>
<dbReference type="NCBIfam" id="NF004315">
    <property type="entry name" value="PRK05710.1-4"/>
    <property type="match status" value="1"/>
</dbReference>
<reference evidence="9" key="1">
    <citation type="submission" date="2016-10" db="EMBL/GenBank/DDBJ databases">
        <title>Sequence of Gallionella enrichment culture.</title>
        <authorList>
            <person name="Poehlein A."/>
            <person name="Muehling M."/>
            <person name="Daniel R."/>
        </authorList>
    </citation>
    <scope>NUCLEOTIDE SEQUENCE</scope>
</reference>
<dbReference type="PANTHER" id="PTHR43311:SF1">
    <property type="entry name" value="GLUTAMYL-Q TRNA(ASP) SYNTHETASE"/>
    <property type="match status" value="1"/>
</dbReference>
<evidence type="ECO:0000256" key="2">
    <source>
        <dbReference type="ARBA" id="ARBA00022723"/>
    </source>
</evidence>
<dbReference type="PROSITE" id="PS00178">
    <property type="entry name" value="AA_TRNA_LIGASE_I"/>
    <property type="match status" value="1"/>
</dbReference>
<keyword evidence="1 9" id="KW-0436">Ligase</keyword>